<keyword evidence="1" id="KW-0732">Signal</keyword>
<sequence length="324" mass="34351">MAVKNIHAALTASALLLFPSFGQAIEGGTQTYLLGIRDSLAGVVPPAGVYFNNDLVLYSGQVPQLVIGGVGVVDPDLSVALWRPNVTYVFDSALWGGTPAVNISLPIAHASMDAQGVVGQFTGSFTDEITGFGDLSITPIVGWHNGNLHTSASLTMYFPTGKYETASLDVAGRSASVLNLGKNRFAADPTISMTYLDPKNGLEFSGALGVTISAENSATRYQTAPEFHFEGAVLQHLPSGWAVGVTGYAFQQFSEDSGAGAESIKASLGLSSLRAQVYGLGPVVTYSTKIGDQPVNFKAKYIKEFDAERVFEVDKLWFTLGFVF</sequence>
<dbReference type="Proteomes" id="UP001429564">
    <property type="component" value="Unassembled WGS sequence"/>
</dbReference>
<keyword evidence="3" id="KW-1185">Reference proteome</keyword>
<dbReference type="InterPro" id="IPR025737">
    <property type="entry name" value="FApF"/>
</dbReference>
<name>A0ABX0WCC6_9RHOB</name>
<dbReference type="Pfam" id="PF13557">
    <property type="entry name" value="Phenol_MetA_deg"/>
    <property type="match status" value="1"/>
</dbReference>
<comment type="caution">
    <text evidence="2">The sequence shown here is derived from an EMBL/GenBank/DDBJ whole genome shotgun (WGS) entry which is preliminary data.</text>
</comment>
<feature type="signal peptide" evidence="1">
    <location>
        <begin position="1"/>
        <end position="24"/>
    </location>
</feature>
<dbReference type="EMBL" id="QHLQ01000038">
    <property type="protein sequence ID" value="NIZ63368.1"/>
    <property type="molecule type" value="Genomic_DNA"/>
</dbReference>
<evidence type="ECO:0000256" key="1">
    <source>
        <dbReference type="SAM" id="SignalP"/>
    </source>
</evidence>
<evidence type="ECO:0000313" key="2">
    <source>
        <dbReference type="EMBL" id="NIZ63368.1"/>
    </source>
</evidence>
<evidence type="ECO:0008006" key="4">
    <source>
        <dbReference type="Google" id="ProtNLM"/>
    </source>
</evidence>
<reference evidence="2 3" key="1">
    <citation type="submission" date="2018-05" db="EMBL/GenBank/DDBJ databases">
        <authorList>
            <person name="Zhang Y.-J."/>
        </authorList>
    </citation>
    <scope>NUCLEOTIDE SEQUENCE [LARGE SCALE GENOMIC DNA]</scope>
    <source>
        <strain evidence="2 3">CY04</strain>
    </source>
</reference>
<evidence type="ECO:0000313" key="3">
    <source>
        <dbReference type="Proteomes" id="UP001429564"/>
    </source>
</evidence>
<gene>
    <name evidence="2" type="ORF">DL239_20590</name>
</gene>
<feature type="chain" id="PRO_5046049993" description="Transporter" evidence="1">
    <location>
        <begin position="25"/>
        <end position="324"/>
    </location>
</feature>
<protein>
    <recommendedName>
        <fullName evidence="4">Transporter</fullName>
    </recommendedName>
</protein>
<proteinExistence type="predicted"/>
<accession>A0ABX0WCC6</accession>
<organism evidence="2 3">
    <name type="scientific">Parasedimentitalea denitrificans</name>
    <dbReference type="NCBI Taxonomy" id="2211118"/>
    <lineage>
        <taxon>Bacteria</taxon>
        <taxon>Pseudomonadati</taxon>
        <taxon>Pseudomonadota</taxon>
        <taxon>Alphaproteobacteria</taxon>
        <taxon>Rhodobacterales</taxon>
        <taxon>Paracoccaceae</taxon>
        <taxon>Parasedimentitalea</taxon>
    </lineage>
</organism>